<evidence type="ECO:0000313" key="4">
    <source>
        <dbReference type="Proteomes" id="UP000612055"/>
    </source>
</evidence>
<feature type="transmembrane region" description="Helical" evidence="2">
    <location>
        <begin position="44"/>
        <end position="64"/>
    </location>
</feature>
<dbReference type="PROSITE" id="PS51257">
    <property type="entry name" value="PROKAR_LIPOPROTEIN"/>
    <property type="match status" value="1"/>
</dbReference>
<gene>
    <name evidence="3" type="ORF">HYH03_007308</name>
</gene>
<evidence type="ECO:0000313" key="3">
    <source>
        <dbReference type="EMBL" id="KAG2494541.1"/>
    </source>
</evidence>
<feature type="transmembrane region" description="Helical" evidence="2">
    <location>
        <begin position="6"/>
        <end position="32"/>
    </location>
</feature>
<dbReference type="EMBL" id="JAEHOE010000030">
    <property type="protein sequence ID" value="KAG2494541.1"/>
    <property type="molecule type" value="Genomic_DNA"/>
</dbReference>
<evidence type="ECO:0000256" key="2">
    <source>
        <dbReference type="SAM" id="Phobius"/>
    </source>
</evidence>
<feature type="compositionally biased region" description="Pro residues" evidence="1">
    <location>
        <begin position="193"/>
        <end position="203"/>
    </location>
</feature>
<feature type="transmembrane region" description="Helical" evidence="2">
    <location>
        <begin position="76"/>
        <end position="95"/>
    </location>
</feature>
<feature type="region of interest" description="Disordered" evidence="1">
    <location>
        <begin position="172"/>
        <end position="271"/>
    </location>
</feature>
<protein>
    <submittedName>
        <fullName evidence="3">Uncharacterized protein</fullName>
    </submittedName>
</protein>
<feature type="compositionally biased region" description="Pro residues" evidence="1">
    <location>
        <begin position="248"/>
        <end position="271"/>
    </location>
</feature>
<feature type="transmembrane region" description="Helical" evidence="2">
    <location>
        <begin position="102"/>
        <end position="119"/>
    </location>
</feature>
<feature type="compositionally biased region" description="Basic and acidic residues" evidence="1">
    <location>
        <begin position="172"/>
        <end position="184"/>
    </location>
</feature>
<sequence>MANKQGVAAAAGCLGLPCLAIIGCCCAILAIFRQDLANRDTVCWYYYYGTYQCAVVTSGCLMTQNPNNWQPCNYGYAVGSIGLFSSTLSLCFLCMEWAPAGSVVSGIFHVIWFAVAGSYATDAWQDAQEYTMDSQRHAIMALCWSCMAMGAMQLLVSAVFCLHARKRPELYQERPHKHDDDSSHGGRNGNHHAPPPPPPPGPGGYPGEYAYGAPPPPPPGPGAYPAGGYGYGAPPPPGPGAYPGAYGAPPPPPPGPGAYAYPPPPAPGAGY</sequence>
<evidence type="ECO:0000256" key="1">
    <source>
        <dbReference type="SAM" id="MobiDB-lite"/>
    </source>
</evidence>
<feature type="transmembrane region" description="Helical" evidence="2">
    <location>
        <begin position="139"/>
        <end position="162"/>
    </location>
</feature>
<dbReference type="OrthoDB" id="540443at2759"/>
<keyword evidence="2" id="KW-1133">Transmembrane helix</keyword>
<organism evidence="3 4">
    <name type="scientific">Edaphochlamys debaryana</name>
    <dbReference type="NCBI Taxonomy" id="47281"/>
    <lineage>
        <taxon>Eukaryota</taxon>
        <taxon>Viridiplantae</taxon>
        <taxon>Chlorophyta</taxon>
        <taxon>core chlorophytes</taxon>
        <taxon>Chlorophyceae</taxon>
        <taxon>CS clade</taxon>
        <taxon>Chlamydomonadales</taxon>
        <taxon>Chlamydomonadales incertae sedis</taxon>
        <taxon>Edaphochlamys</taxon>
    </lineage>
</organism>
<keyword evidence="4" id="KW-1185">Reference proteome</keyword>
<comment type="caution">
    <text evidence="3">The sequence shown here is derived from an EMBL/GenBank/DDBJ whole genome shotgun (WGS) entry which is preliminary data.</text>
</comment>
<feature type="compositionally biased region" description="Pro residues" evidence="1">
    <location>
        <begin position="213"/>
        <end position="222"/>
    </location>
</feature>
<dbReference type="AlphaFoldDB" id="A0A835Y5I3"/>
<proteinExistence type="predicted"/>
<accession>A0A835Y5I3</accession>
<name>A0A835Y5I3_9CHLO</name>
<keyword evidence="2" id="KW-0812">Transmembrane</keyword>
<dbReference type="Proteomes" id="UP000612055">
    <property type="component" value="Unassembled WGS sequence"/>
</dbReference>
<reference evidence="3" key="1">
    <citation type="journal article" date="2020" name="bioRxiv">
        <title>Comparative genomics of Chlamydomonas.</title>
        <authorList>
            <person name="Craig R.J."/>
            <person name="Hasan A.R."/>
            <person name="Ness R.W."/>
            <person name="Keightley P.D."/>
        </authorList>
    </citation>
    <scope>NUCLEOTIDE SEQUENCE</scope>
    <source>
        <strain evidence="3">CCAP 11/70</strain>
    </source>
</reference>
<keyword evidence="2" id="KW-0472">Membrane</keyword>